<dbReference type="Proteomes" id="UP000019149">
    <property type="component" value="Unassembled WGS sequence"/>
</dbReference>
<name>W6U7Z9_ECHGR</name>
<dbReference type="GeneID" id="36343466"/>
<comment type="caution">
    <text evidence="1">The sequence shown here is derived from an EMBL/GenBank/DDBJ whole genome shotgun (WGS) entry which is preliminary data.</text>
</comment>
<proteinExistence type="predicted"/>
<dbReference type="CTD" id="36343466"/>
<dbReference type="EMBL" id="APAU02000086">
    <property type="protein sequence ID" value="EUB57358.1"/>
    <property type="molecule type" value="Genomic_DNA"/>
</dbReference>
<reference evidence="1 2" key="1">
    <citation type="journal article" date="2013" name="Nat. Genet.">
        <title>The genome of the hydatid tapeworm Echinococcus granulosus.</title>
        <authorList>
            <person name="Zheng H."/>
            <person name="Zhang W."/>
            <person name="Zhang L."/>
            <person name="Zhang Z."/>
            <person name="Li J."/>
            <person name="Lu G."/>
            <person name="Zhu Y."/>
            <person name="Wang Y."/>
            <person name="Huang Y."/>
            <person name="Liu J."/>
            <person name="Kang H."/>
            <person name="Chen J."/>
            <person name="Wang L."/>
            <person name="Chen A."/>
            <person name="Yu S."/>
            <person name="Gao Z."/>
            <person name="Jin L."/>
            <person name="Gu W."/>
            <person name="Wang Z."/>
            <person name="Zhao L."/>
            <person name="Shi B."/>
            <person name="Wen H."/>
            <person name="Lin R."/>
            <person name="Jones M.K."/>
            <person name="Brejova B."/>
            <person name="Vinar T."/>
            <person name="Zhao G."/>
            <person name="McManus D.P."/>
            <person name="Chen Z."/>
            <person name="Zhou Y."/>
            <person name="Wang S."/>
        </authorList>
    </citation>
    <scope>NUCLEOTIDE SEQUENCE [LARGE SCALE GENOMIC DNA]</scope>
</reference>
<dbReference type="KEGG" id="egl:EGR_07751"/>
<protein>
    <submittedName>
        <fullName evidence="1">Uncharacterized protein</fullName>
    </submittedName>
</protein>
<accession>W6U7Z9</accession>
<gene>
    <name evidence="1" type="ORF">EGR_07751</name>
</gene>
<keyword evidence="2" id="KW-1185">Reference proteome</keyword>
<dbReference type="AlphaFoldDB" id="W6U7Z9"/>
<evidence type="ECO:0000313" key="1">
    <source>
        <dbReference type="EMBL" id="EUB57358.1"/>
    </source>
</evidence>
<sequence>MNSVVVNDSNEVCQPPPLLLSPPVCWQILIRLATTVFTSGTDIRVNEEWQEDRKVDTASGIGCKISRPTRKRRFPLEPDCYAHFGNIFVNKDFLKTMAEKGNLARRNDLFHTGLGLFSNV</sequence>
<dbReference type="RefSeq" id="XP_024348554.1">
    <property type="nucleotide sequence ID" value="XM_024497000.1"/>
</dbReference>
<evidence type="ECO:0000313" key="2">
    <source>
        <dbReference type="Proteomes" id="UP000019149"/>
    </source>
</evidence>
<organism evidence="1 2">
    <name type="scientific">Echinococcus granulosus</name>
    <name type="common">Hydatid tapeworm</name>
    <dbReference type="NCBI Taxonomy" id="6210"/>
    <lineage>
        <taxon>Eukaryota</taxon>
        <taxon>Metazoa</taxon>
        <taxon>Spiralia</taxon>
        <taxon>Lophotrochozoa</taxon>
        <taxon>Platyhelminthes</taxon>
        <taxon>Cestoda</taxon>
        <taxon>Eucestoda</taxon>
        <taxon>Cyclophyllidea</taxon>
        <taxon>Taeniidae</taxon>
        <taxon>Echinococcus</taxon>
        <taxon>Echinococcus granulosus group</taxon>
    </lineage>
</organism>